<proteinExistence type="predicted"/>
<dbReference type="AlphaFoldDB" id="A0A8T1CK92"/>
<accession>A0A8T1CK92</accession>
<gene>
    <name evidence="2" type="ORF">PC117_g15955</name>
</gene>
<sequence>MDSRGSHRHNGPASSASLSQCPLRTLDQLRRAPLSTLTPKEQLRRYTNPKSPTAAGTCRRSLAPPPAQPYACPLPGEAGREEISAPLGPSLPQEALSDGESLRSSKTSRRTRRNKTRRLQLSSVTQPTISAFSEDDATSLSDSAYEFEMPSASDSAGPANSTLDAIFSAAVETTSTTMSSTTDQTTSPATPNSVLVTSTGQSPVSSATSGSGSSTSTESSGLPAPASR</sequence>
<evidence type="ECO:0000313" key="3">
    <source>
        <dbReference type="Proteomes" id="UP000736787"/>
    </source>
</evidence>
<feature type="compositionally biased region" description="Polar residues" evidence="1">
    <location>
        <begin position="12"/>
        <end position="22"/>
    </location>
</feature>
<feature type="compositionally biased region" description="Polar residues" evidence="1">
    <location>
        <begin position="119"/>
        <end position="131"/>
    </location>
</feature>
<comment type="caution">
    <text evidence="2">The sequence shown here is derived from an EMBL/GenBank/DDBJ whole genome shotgun (WGS) entry which is preliminary data.</text>
</comment>
<feature type="compositionally biased region" description="Basic residues" evidence="1">
    <location>
        <begin position="1"/>
        <end position="10"/>
    </location>
</feature>
<feature type="region of interest" description="Disordered" evidence="1">
    <location>
        <begin position="174"/>
        <end position="228"/>
    </location>
</feature>
<feature type="compositionally biased region" description="Basic residues" evidence="1">
    <location>
        <begin position="106"/>
        <end position="118"/>
    </location>
</feature>
<dbReference type="EMBL" id="RCMK01000550">
    <property type="protein sequence ID" value="KAG2922481.1"/>
    <property type="molecule type" value="Genomic_DNA"/>
</dbReference>
<feature type="compositionally biased region" description="Low complexity" evidence="1">
    <location>
        <begin position="174"/>
        <end position="187"/>
    </location>
</feature>
<dbReference type="VEuPathDB" id="FungiDB:PC110_g15354"/>
<feature type="region of interest" description="Disordered" evidence="1">
    <location>
        <begin position="1"/>
        <end position="160"/>
    </location>
</feature>
<feature type="compositionally biased region" description="Polar residues" evidence="1">
    <location>
        <begin position="188"/>
        <end position="204"/>
    </location>
</feature>
<name>A0A8T1CK92_9STRA</name>
<evidence type="ECO:0000256" key="1">
    <source>
        <dbReference type="SAM" id="MobiDB-lite"/>
    </source>
</evidence>
<reference evidence="2" key="1">
    <citation type="submission" date="2018-10" db="EMBL/GenBank/DDBJ databases">
        <title>Effector identification in a new, highly contiguous assembly of the strawberry crown rot pathogen Phytophthora cactorum.</title>
        <authorList>
            <person name="Armitage A.D."/>
            <person name="Nellist C.F."/>
            <person name="Bates H."/>
            <person name="Vickerstaff R.J."/>
            <person name="Harrison R.J."/>
        </authorList>
    </citation>
    <scope>NUCLEOTIDE SEQUENCE</scope>
    <source>
        <strain evidence="2">4040</strain>
    </source>
</reference>
<dbReference type="Proteomes" id="UP000736787">
    <property type="component" value="Unassembled WGS sequence"/>
</dbReference>
<organism evidence="2 3">
    <name type="scientific">Phytophthora cactorum</name>
    <dbReference type="NCBI Taxonomy" id="29920"/>
    <lineage>
        <taxon>Eukaryota</taxon>
        <taxon>Sar</taxon>
        <taxon>Stramenopiles</taxon>
        <taxon>Oomycota</taxon>
        <taxon>Peronosporomycetes</taxon>
        <taxon>Peronosporales</taxon>
        <taxon>Peronosporaceae</taxon>
        <taxon>Phytophthora</taxon>
    </lineage>
</organism>
<evidence type="ECO:0000313" key="2">
    <source>
        <dbReference type="EMBL" id="KAG2922481.1"/>
    </source>
</evidence>
<feature type="compositionally biased region" description="Low complexity" evidence="1">
    <location>
        <begin position="205"/>
        <end position="221"/>
    </location>
</feature>
<protein>
    <submittedName>
        <fullName evidence="2">Uncharacterized protein</fullName>
    </submittedName>
</protein>